<comment type="caution">
    <text evidence="2">Lacks conserved residue(s) required for the propagation of feature annotation.</text>
</comment>
<dbReference type="GO" id="GO:0004806">
    <property type="term" value="F:triacylglycerol lipase activity"/>
    <property type="evidence" value="ECO:0000318"/>
    <property type="project" value="GO_Central"/>
</dbReference>
<dbReference type="SUPFAM" id="SSF52151">
    <property type="entry name" value="FabD/lysophospholipase-like"/>
    <property type="match status" value="1"/>
</dbReference>
<dbReference type="GO" id="GO:0005737">
    <property type="term" value="C:cytoplasm"/>
    <property type="evidence" value="ECO:0000318"/>
    <property type="project" value="GO_Central"/>
</dbReference>
<dbReference type="GO" id="GO:0016020">
    <property type="term" value="C:membrane"/>
    <property type="evidence" value="ECO:0000318"/>
    <property type="project" value="GO_Central"/>
</dbReference>
<comment type="function">
    <text evidence="3">Lipolytic acyl hydrolase (LAH).</text>
</comment>
<dbReference type="OMA" id="NQNNRAT"/>
<feature type="short sequence motif" description="GXSXG" evidence="2">
    <location>
        <begin position="158"/>
        <end position="162"/>
    </location>
</feature>
<keyword evidence="2 3" id="KW-0378">Hydrolase</keyword>
<organism evidence="5 6">
    <name type="scientific">Klebsormidium nitens</name>
    <name type="common">Green alga</name>
    <name type="synonym">Ulothrix nitens</name>
    <dbReference type="NCBI Taxonomy" id="105231"/>
    <lineage>
        <taxon>Eukaryota</taxon>
        <taxon>Viridiplantae</taxon>
        <taxon>Streptophyta</taxon>
        <taxon>Klebsormidiophyceae</taxon>
        <taxon>Klebsormidiales</taxon>
        <taxon>Klebsormidiaceae</taxon>
        <taxon>Klebsormidium</taxon>
    </lineage>
</organism>
<evidence type="ECO:0000256" key="1">
    <source>
        <dbReference type="ARBA" id="ARBA00023098"/>
    </source>
</evidence>
<dbReference type="GO" id="GO:0019433">
    <property type="term" value="P:triglyceride catabolic process"/>
    <property type="evidence" value="ECO:0000318"/>
    <property type="project" value="GO_Central"/>
</dbReference>
<dbReference type="PANTHER" id="PTHR12406">
    <property type="entry name" value="CALCIUM-INDEPENDENT PHOSPHOLIPASE A2 IPLA2 -RELATED"/>
    <property type="match status" value="1"/>
</dbReference>
<evidence type="ECO:0000256" key="3">
    <source>
        <dbReference type="RuleBase" id="RU361262"/>
    </source>
</evidence>
<keyword evidence="2 3" id="KW-0442">Lipid degradation</keyword>
<dbReference type="InterPro" id="IPR002641">
    <property type="entry name" value="PNPLA_dom"/>
</dbReference>
<dbReference type="InterPro" id="IPR033562">
    <property type="entry name" value="PLPL"/>
</dbReference>
<dbReference type="PANTHER" id="PTHR12406:SF45">
    <property type="entry name" value="PATATIN"/>
    <property type="match status" value="1"/>
</dbReference>
<dbReference type="InterPro" id="IPR016035">
    <property type="entry name" value="Acyl_Trfase/lysoPLipase"/>
</dbReference>
<protein>
    <recommendedName>
        <fullName evidence="3">Patatin</fullName>
        <ecNumber evidence="3">3.1.1.-</ecNumber>
    </recommendedName>
</protein>
<dbReference type="AlphaFoldDB" id="A0A1Y1IDI1"/>
<feature type="active site" description="Nucleophile" evidence="2">
    <location>
        <position position="160"/>
    </location>
</feature>
<evidence type="ECO:0000259" key="4">
    <source>
        <dbReference type="PROSITE" id="PS51635"/>
    </source>
</evidence>
<proteinExistence type="inferred from homology"/>
<sequence>MDFVSKKKIWNQESQCSFRNLRRGVWFTTCPTVCSHLQSPFTSTTPLAPASGLSQRWHGFAKHPIQIMHPDSVARFYTAPRAKSVGVLSQAASLLSLSTNSMSPEARKLEEAAEATPLSPDLPPIICFPGGGMFFYWMIGVVNILQDEIDMTTAHMSGASAGALASVLAACGVDMRRAAEHAFQLSIDEKLWDRKLKLALVWGRLIRQWLWDLLPDNAAELCNGRIHLFVLELPGLRTGLHCKRVPVTDFKDKADLIDCALASVHIPIFINGHIWTEYRGSRCVDGSINADRLALNIDPRRHTLYVDPYEDPEMKERGNRFLELYGDNPGPEGTWEWINHMMQRGEEHARRISSAGQLEPWTHSSLKMEAGG</sequence>
<name>A0A1Y1IDI1_KLENI</name>
<dbReference type="OrthoDB" id="197155at2759"/>
<keyword evidence="1 2" id="KW-0443">Lipid metabolism</keyword>
<comment type="domain">
    <text evidence="3">The nitrogen atoms of the two glycine residues in the GGXR motif define the oxyanion hole, and stabilize the oxyanion that forms during the nucleophilic attack by the catalytic serine during substrate cleavage.</text>
</comment>
<dbReference type="EC" id="3.1.1.-" evidence="3"/>
<evidence type="ECO:0000313" key="5">
    <source>
        <dbReference type="EMBL" id="GAQ86777.1"/>
    </source>
</evidence>
<dbReference type="STRING" id="105231.A0A1Y1IDI1"/>
<feature type="active site" description="Proton acceptor" evidence="2">
    <location>
        <position position="285"/>
    </location>
</feature>
<dbReference type="PROSITE" id="PS51635">
    <property type="entry name" value="PNPLA"/>
    <property type="match status" value="1"/>
</dbReference>
<feature type="domain" description="PNPLA" evidence="4">
    <location>
        <begin position="126"/>
        <end position="298"/>
    </location>
</feature>
<keyword evidence="6" id="KW-1185">Reference proteome</keyword>
<evidence type="ECO:0000256" key="2">
    <source>
        <dbReference type="PROSITE-ProRule" id="PRU01161"/>
    </source>
</evidence>
<dbReference type="GO" id="GO:0005811">
    <property type="term" value="C:lipid droplet"/>
    <property type="evidence" value="ECO:0000318"/>
    <property type="project" value="GO_Central"/>
</dbReference>
<evidence type="ECO:0000313" key="6">
    <source>
        <dbReference type="Proteomes" id="UP000054558"/>
    </source>
</evidence>
<gene>
    <name evidence="5" type="ORF">KFL_003100140</name>
</gene>
<dbReference type="Pfam" id="PF01734">
    <property type="entry name" value="Patatin"/>
    <property type="match status" value="1"/>
</dbReference>
<dbReference type="EMBL" id="DF237259">
    <property type="protein sequence ID" value="GAQ86777.1"/>
    <property type="molecule type" value="Genomic_DNA"/>
</dbReference>
<dbReference type="Proteomes" id="UP000054558">
    <property type="component" value="Unassembled WGS sequence"/>
</dbReference>
<dbReference type="GO" id="GO:0055088">
    <property type="term" value="P:lipid homeostasis"/>
    <property type="evidence" value="ECO:0000318"/>
    <property type="project" value="GO_Central"/>
</dbReference>
<accession>A0A1Y1IDI1</accession>
<dbReference type="Gene3D" id="3.40.1090.10">
    <property type="entry name" value="Cytosolic phospholipase A2 catalytic domain"/>
    <property type="match status" value="1"/>
</dbReference>
<reference evidence="5 6" key="1">
    <citation type="journal article" date="2014" name="Nat. Commun.">
        <title>Klebsormidium flaccidum genome reveals primary factors for plant terrestrial adaptation.</title>
        <authorList>
            <person name="Hori K."/>
            <person name="Maruyama F."/>
            <person name="Fujisawa T."/>
            <person name="Togashi T."/>
            <person name="Yamamoto N."/>
            <person name="Seo M."/>
            <person name="Sato S."/>
            <person name="Yamada T."/>
            <person name="Mori H."/>
            <person name="Tajima N."/>
            <person name="Moriyama T."/>
            <person name="Ikeuchi M."/>
            <person name="Watanabe M."/>
            <person name="Wada H."/>
            <person name="Kobayashi K."/>
            <person name="Saito M."/>
            <person name="Masuda T."/>
            <person name="Sasaki-Sekimoto Y."/>
            <person name="Mashiguchi K."/>
            <person name="Awai K."/>
            <person name="Shimojima M."/>
            <person name="Masuda S."/>
            <person name="Iwai M."/>
            <person name="Nobusawa T."/>
            <person name="Narise T."/>
            <person name="Kondo S."/>
            <person name="Saito H."/>
            <person name="Sato R."/>
            <person name="Murakawa M."/>
            <person name="Ihara Y."/>
            <person name="Oshima-Yamada Y."/>
            <person name="Ohtaka K."/>
            <person name="Satoh M."/>
            <person name="Sonobe K."/>
            <person name="Ishii M."/>
            <person name="Ohtani R."/>
            <person name="Kanamori-Sato M."/>
            <person name="Honoki R."/>
            <person name="Miyazaki D."/>
            <person name="Mochizuki H."/>
            <person name="Umetsu J."/>
            <person name="Higashi K."/>
            <person name="Shibata D."/>
            <person name="Kamiya Y."/>
            <person name="Sato N."/>
            <person name="Nakamura Y."/>
            <person name="Tabata S."/>
            <person name="Ida S."/>
            <person name="Kurokawa K."/>
            <person name="Ohta H."/>
        </authorList>
    </citation>
    <scope>NUCLEOTIDE SEQUENCE [LARGE SCALE GENOMIC DNA]</scope>
    <source>
        <strain evidence="5 6">NIES-2285</strain>
    </source>
</reference>
<comment type="similarity">
    <text evidence="3">Belongs to the patatin family.</text>
</comment>